<dbReference type="Proteomes" id="UP000188533">
    <property type="component" value="Unassembled WGS sequence"/>
</dbReference>
<dbReference type="PANTHER" id="PTHR36124">
    <property type="match status" value="1"/>
</dbReference>
<organism evidence="2 3">
    <name type="scientific">Lentinula edodes</name>
    <name type="common">Shiitake mushroom</name>
    <name type="synonym">Lentinus edodes</name>
    <dbReference type="NCBI Taxonomy" id="5353"/>
    <lineage>
        <taxon>Eukaryota</taxon>
        <taxon>Fungi</taxon>
        <taxon>Dikarya</taxon>
        <taxon>Basidiomycota</taxon>
        <taxon>Agaricomycotina</taxon>
        <taxon>Agaricomycetes</taxon>
        <taxon>Agaricomycetidae</taxon>
        <taxon>Agaricales</taxon>
        <taxon>Marasmiineae</taxon>
        <taxon>Omphalotaceae</taxon>
        <taxon>Lentinula</taxon>
    </lineage>
</organism>
<reference evidence="2 3" key="1">
    <citation type="submission" date="2016-08" db="EMBL/GenBank/DDBJ databases">
        <authorList>
            <consortium name="Lentinula edodes genome sequencing consortium"/>
            <person name="Sakamoto Y."/>
            <person name="Nakade K."/>
            <person name="Sato S."/>
            <person name="Yoshida Y."/>
            <person name="Miyazaki K."/>
            <person name="Natsume S."/>
            <person name="Konno N."/>
        </authorList>
    </citation>
    <scope>NUCLEOTIDE SEQUENCE [LARGE SCALE GENOMIC DNA]</scope>
    <source>
        <strain evidence="2 3">NBRC 111202</strain>
    </source>
</reference>
<dbReference type="AlphaFoldDB" id="A0A1Q3E189"/>
<dbReference type="EMBL" id="BDGU01000049">
    <property type="protein sequence ID" value="GAW01013.1"/>
    <property type="molecule type" value="Genomic_DNA"/>
</dbReference>
<name>A0A1Q3E189_LENED</name>
<proteinExistence type="predicted"/>
<dbReference type="InterPro" id="IPR046366">
    <property type="entry name" value="MPAB"/>
</dbReference>
<evidence type="ECO:0000313" key="2">
    <source>
        <dbReference type="EMBL" id="GAW01013.1"/>
    </source>
</evidence>
<dbReference type="STRING" id="5353.A0A1Q3E189"/>
<gene>
    <name evidence="2" type="ORF">LENED_002580</name>
</gene>
<dbReference type="InterPro" id="IPR018713">
    <property type="entry name" value="MPAB/Lcp_cat_dom"/>
</dbReference>
<sequence>MNGWIQSLSLIASKQLAALQLATGALVVVTAYLCRVRVLRWRRHTAIHREFGRKYESGLLTPEDAQKIIHTSALYDMPALMNYALAFALFKTYAIPTISKILSDTKELKSAASISKRYADTEILISTWVFCPITGKSTTVKQPSTRSRQSSATIKPEKAHIGGTTELGDLQVDDPRGMIALARVNWLHSKYSITNDDYLYTLALFAFEPPKWARLYGWRALSPMEEEAFYIFWVEIGQRMGIRDIPETIKEFKHWVVEYESRTMIPAQTNHDVATYTTEELLHAVPEFFGLKNFCRRLTICALEESVRIAMMQPQQPAYLHKIFRMTLHTIGFIQGYLCLPRSDSDPGAVFDISLSKATATTVSAPSSKLHRMHPKWFQAMPWYMPEPHTLFGTFRNWVAVKMGLYDAPAGPMLKSEGYRLEEMGPAKYEKCGNEEVIRMAEEFYGCPISGPFSRR</sequence>
<comment type="caution">
    <text evidence="2">The sequence shown here is derived from an EMBL/GenBank/DDBJ whole genome shotgun (WGS) entry which is preliminary data.</text>
</comment>
<evidence type="ECO:0000313" key="3">
    <source>
        <dbReference type="Proteomes" id="UP000188533"/>
    </source>
</evidence>
<dbReference type="GO" id="GO:0016491">
    <property type="term" value="F:oxidoreductase activity"/>
    <property type="evidence" value="ECO:0007669"/>
    <property type="project" value="InterPro"/>
</dbReference>
<dbReference type="PANTHER" id="PTHR36124:SF1">
    <property type="entry name" value="ER-BOUND OXYGENASE MPAB_MPAB'_RUBBER OXYGENASE CATALYTIC DOMAIN-CONTAINING PROTEIN"/>
    <property type="match status" value="1"/>
</dbReference>
<accession>A0A1Q3E189</accession>
<dbReference type="Pfam" id="PF09995">
    <property type="entry name" value="MPAB_Lcp_cat"/>
    <property type="match status" value="1"/>
</dbReference>
<feature type="domain" description="ER-bound oxygenase mpaB/mpaB'/Rubber oxygenase catalytic" evidence="1">
    <location>
        <begin position="189"/>
        <end position="314"/>
    </location>
</feature>
<keyword evidence="3" id="KW-1185">Reference proteome</keyword>
<reference evidence="2 3" key="2">
    <citation type="submission" date="2017-02" db="EMBL/GenBank/DDBJ databases">
        <title>A genome survey and senescence transcriptome analysis in Lentinula edodes.</title>
        <authorList>
            <person name="Sakamoto Y."/>
            <person name="Nakade K."/>
            <person name="Sato S."/>
            <person name="Yoshida Y."/>
            <person name="Miyazaki K."/>
            <person name="Natsume S."/>
            <person name="Konno N."/>
        </authorList>
    </citation>
    <scope>NUCLEOTIDE SEQUENCE [LARGE SCALE GENOMIC DNA]</scope>
    <source>
        <strain evidence="2 3">NBRC 111202</strain>
    </source>
</reference>
<evidence type="ECO:0000259" key="1">
    <source>
        <dbReference type="Pfam" id="PF09995"/>
    </source>
</evidence>
<dbReference type="OrthoDB" id="545169at2759"/>
<protein>
    <recommendedName>
        <fullName evidence="1">ER-bound oxygenase mpaB/mpaB'/Rubber oxygenase catalytic domain-containing protein</fullName>
    </recommendedName>
</protein>